<dbReference type="AlphaFoldDB" id="A0AAD6NJV9"/>
<organism evidence="1 2">
    <name type="scientific">Drechslerella dactyloides</name>
    <name type="common">Nematode-trapping fungus</name>
    <name type="synonym">Arthrobotrys dactyloides</name>
    <dbReference type="NCBI Taxonomy" id="74499"/>
    <lineage>
        <taxon>Eukaryota</taxon>
        <taxon>Fungi</taxon>
        <taxon>Dikarya</taxon>
        <taxon>Ascomycota</taxon>
        <taxon>Pezizomycotina</taxon>
        <taxon>Orbiliomycetes</taxon>
        <taxon>Orbiliales</taxon>
        <taxon>Orbiliaceae</taxon>
        <taxon>Drechslerella</taxon>
    </lineage>
</organism>
<dbReference type="EMBL" id="JAQGDS010000003">
    <property type="protein sequence ID" value="KAJ6262151.1"/>
    <property type="molecule type" value="Genomic_DNA"/>
</dbReference>
<comment type="caution">
    <text evidence="1">The sequence shown here is derived from an EMBL/GenBank/DDBJ whole genome shotgun (WGS) entry which is preliminary data.</text>
</comment>
<keyword evidence="2" id="KW-1185">Reference proteome</keyword>
<name>A0AAD6NJV9_DREDA</name>
<accession>A0AAD6NJV9</accession>
<evidence type="ECO:0000313" key="1">
    <source>
        <dbReference type="EMBL" id="KAJ6262151.1"/>
    </source>
</evidence>
<sequence>MPCCVVVRRWMAPPAPSSPPIRPAFLLQLLLLLLFIFIFISISPPLPPPPAAALPELLSVSVSIFHRHRGPAVAGSLVPRTALLECAGPSSGACLPNNPVLKQASKF</sequence>
<gene>
    <name evidence="1" type="ORF">Dda_2956</name>
</gene>
<evidence type="ECO:0000313" key="2">
    <source>
        <dbReference type="Proteomes" id="UP001221413"/>
    </source>
</evidence>
<reference evidence="1" key="1">
    <citation type="submission" date="2023-01" db="EMBL/GenBank/DDBJ databases">
        <title>The chitinases involved in constricting ring structure development in the nematode-trapping fungus Drechslerella dactyloides.</title>
        <authorList>
            <person name="Wang R."/>
            <person name="Zhang L."/>
            <person name="Tang P."/>
            <person name="Li S."/>
            <person name="Liang L."/>
        </authorList>
    </citation>
    <scope>NUCLEOTIDE SEQUENCE</scope>
    <source>
        <strain evidence="1">YMF1.00031</strain>
    </source>
</reference>
<protein>
    <submittedName>
        <fullName evidence="1">Uncharacterized protein</fullName>
    </submittedName>
</protein>
<dbReference type="Proteomes" id="UP001221413">
    <property type="component" value="Unassembled WGS sequence"/>
</dbReference>
<proteinExistence type="predicted"/>